<dbReference type="Pfam" id="PF00481">
    <property type="entry name" value="PP2C"/>
    <property type="match status" value="1"/>
</dbReference>
<dbReference type="Gene3D" id="3.60.40.10">
    <property type="entry name" value="PPM-type phosphatase domain"/>
    <property type="match status" value="1"/>
</dbReference>
<organism evidence="7 8">
    <name type="scientific">Desmophyllum pertusum</name>
    <dbReference type="NCBI Taxonomy" id="174260"/>
    <lineage>
        <taxon>Eukaryota</taxon>
        <taxon>Metazoa</taxon>
        <taxon>Cnidaria</taxon>
        <taxon>Anthozoa</taxon>
        <taxon>Hexacorallia</taxon>
        <taxon>Scleractinia</taxon>
        <taxon>Caryophylliina</taxon>
        <taxon>Caryophylliidae</taxon>
        <taxon>Desmophyllum</taxon>
    </lineage>
</organism>
<dbReference type="SMART" id="SM00332">
    <property type="entry name" value="PP2Cc"/>
    <property type="match status" value="1"/>
</dbReference>
<name>A0A9W9ZAU3_9CNID</name>
<dbReference type="PANTHER" id="PTHR47992">
    <property type="entry name" value="PROTEIN PHOSPHATASE"/>
    <property type="match status" value="1"/>
</dbReference>
<dbReference type="Proteomes" id="UP001163046">
    <property type="component" value="Unassembled WGS sequence"/>
</dbReference>
<dbReference type="CDD" id="cd00143">
    <property type="entry name" value="PP2Cc"/>
    <property type="match status" value="1"/>
</dbReference>
<evidence type="ECO:0000256" key="3">
    <source>
        <dbReference type="ARBA" id="ARBA00022912"/>
    </source>
</evidence>
<keyword evidence="1" id="KW-0479">Metal-binding</keyword>
<keyword evidence="8" id="KW-1185">Reference proteome</keyword>
<evidence type="ECO:0000256" key="4">
    <source>
        <dbReference type="RuleBase" id="RU003465"/>
    </source>
</evidence>
<feature type="region of interest" description="Disordered" evidence="5">
    <location>
        <begin position="320"/>
        <end position="364"/>
    </location>
</feature>
<dbReference type="AlphaFoldDB" id="A0A9W9ZAU3"/>
<dbReference type="EMBL" id="MU826381">
    <property type="protein sequence ID" value="KAJ7377303.1"/>
    <property type="molecule type" value="Genomic_DNA"/>
</dbReference>
<dbReference type="FunFam" id="3.60.40.10:FF:000060">
    <property type="entry name" value="Protein phosphatase 2c"/>
    <property type="match status" value="1"/>
</dbReference>
<gene>
    <name evidence="7" type="primary">PPM1D</name>
    <name evidence="7" type="ORF">OS493_030116</name>
</gene>
<proteinExistence type="inferred from homology"/>
<dbReference type="InterPro" id="IPR001932">
    <property type="entry name" value="PPM-type_phosphatase-like_dom"/>
</dbReference>
<evidence type="ECO:0000313" key="8">
    <source>
        <dbReference type="Proteomes" id="UP001163046"/>
    </source>
</evidence>
<dbReference type="GO" id="GO:0004722">
    <property type="term" value="F:protein serine/threonine phosphatase activity"/>
    <property type="evidence" value="ECO:0007669"/>
    <property type="project" value="UniProtKB-EC"/>
</dbReference>
<dbReference type="InterPro" id="IPR015655">
    <property type="entry name" value="PP2C"/>
</dbReference>
<accession>A0A9W9ZAU3</accession>
<evidence type="ECO:0000259" key="6">
    <source>
        <dbReference type="PROSITE" id="PS51746"/>
    </source>
</evidence>
<dbReference type="InterPro" id="IPR036457">
    <property type="entry name" value="PPM-type-like_dom_sf"/>
</dbReference>
<dbReference type="GO" id="GO:0046872">
    <property type="term" value="F:metal ion binding"/>
    <property type="evidence" value="ECO:0007669"/>
    <property type="project" value="UniProtKB-KW"/>
</dbReference>
<evidence type="ECO:0000256" key="2">
    <source>
        <dbReference type="ARBA" id="ARBA00022801"/>
    </source>
</evidence>
<sequence>MSKKTKSRKIIVRVNGQANQGGRKEMEDFKRVVFDRDPEQAFFAVFDGHGGRDAAIFAREHLWDTIKQQKGFYSGETAHVIKAIKDGFMATHRAMWKQIDSWPRTRHGLPSTAGTTATVVILKGRTLYIAHVGDSGAALGRLNKEKKLQAVPLTADHKPDVPSEKTRIESLGGKVLSRNGVPRVAWKRPVHHGHKGPVRRSTQTESVPFLAISRALGDLWSFDYYRSEFIVSPVPDVRVYKITPGVDKFLIIASDGLWGVMRVEDAVKFVYNFDKNDILKGGDVSHRLIHRALARWRDRELRADNTSAIVVHFDEADLGEPASKMPRLETPESEEETETDVNQSTDSSQESDKTPNQDLTLSSEKPTLVRKLAFRCSNPLQLTSCVNHSSNTSSHGLVSSFNSLSNVHSSPVVSNCLS</sequence>
<protein>
    <submittedName>
        <fullName evidence="7">Protein phosphatase 1D</fullName>
        <ecNumber evidence="7">3.1.3.16</ecNumber>
    </submittedName>
</protein>
<keyword evidence="3 4" id="KW-0904">Protein phosphatase</keyword>
<dbReference type="SUPFAM" id="SSF81606">
    <property type="entry name" value="PP2C-like"/>
    <property type="match status" value="1"/>
</dbReference>
<dbReference type="InterPro" id="IPR000222">
    <property type="entry name" value="PP2C_BS"/>
</dbReference>
<dbReference type="EC" id="3.1.3.16" evidence="7"/>
<evidence type="ECO:0000256" key="1">
    <source>
        <dbReference type="ARBA" id="ARBA00022723"/>
    </source>
</evidence>
<dbReference type="PROSITE" id="PS51746">
    <property type="entry name" value="PPM_2"/>
    <property type="match status" value="1"/>
</dbReference>
<evidence type="ECO:0000256" key="5">
    <source>
        <dbReference type="SAM" id="MobiDB-lite"/>
    </source>
</evidence>
<dbReference type="OrthoDB" id="10025511at2759"/>
<reference evidence="7" key="1">
    <citation type="submission" date="2023-01" db="EMBL/GenBank/DDBJ databases">
        <title>Genome assembly of the deep-sea coral Lophelia pertusa.</title>
        <authorList>
            <person name="Herrera S."/>
            <person name="Cordes E."/>
        </authorList>
    </citation>
    <scope>NUCLEOTIDE SEQUENCE</scope>
    <source>
        <strain evidence="7">USNM1676648</strain>
        <tissue evidence="7">Polyp</tissue>
    </source>
</reference>
<evidence type="ECO:0000313" key="7">
    <source>
        <dbReference type="EMBL" id="KAJ7377303.1"/>
    </source>
</evidence>
<feature type="compositionally biased region" description="Polar residues" evidence="5">
    <location>
        <begin position="340"/>
        <end position="349"/>
    </location>
</feature>
<dbReference type="PROSITE" id="PS01032">
    <property type="entry name" value="PPM_1"/>
    <property type="match status" value="1"/>
</dbReference>
<keyword evidence="2 4" id="KW-0378">Hydrolase</keyword>
<comment type="caution">
    <text evidence="7">The sequence shown here is derived from an EMBL/GenBank/DDBJ whole genome shotgun (WGS) entry which is preliminary data.</text>
</comment>
<comment type="similarity">
    <text evidence="4">Belongs to the PP2C family.</text>
</comment>
<feature type="domain" description="PPM-type phosphatase" evidence="6">
    <location>
        <begin position="11"/>
        <end position="313"/>
    </location>
</feature>